<keyword evidence="2" id="KW-1185">Reference proteome</keyword>
<sequence>LSEYDFEIKHVSGKNNAFADAPSRVGHQYVTQEWPEEKLKAERDLLKKLWERESQRKIAAMTITNLGHAPEVDDPHGPKVQEFDYDTESGIEMIENCLEEERTSQRKKLEMRKRIVGAMKGKIATILSWRTGRPVERSSENSGPK</sequence>
<protein>
    <recommendedName>
        <fullName evidence="3">Reverse transcriptase RNase H-like domain-containing protein</fullName>
    </recommendedName>
</protein>
<dbReference type="EMBL" id="BQXS01006140">
    <property type="protein sequence ID" value="GKT17825.1"/>
    <property type="molecule type" value="Genomic_DNA"/>
</dbReference>
<proteinExistence type="predicted"/>
<evidence type="ECO:0000313" key="2">
    <source>
        <dbReference type="Proteomes" id="UP001057375"/>
    </source>
</evidence>
<comment type="caution">
    <text evidence="1">The sequence shown here is derived from an EMBL/GenBank/DDBJ whole genome shotgun (WGS) entry which is preliminary data.</text>
</comment>
<feature type="non-terminal residue" evidence="1">
    <location>
        <position position="145"/>
    </location>
</feature>
<accession>A0ABQ5JZ16</accession>
<evidence type="ECO:0008006" key="3">
    <source>
        <dbReference type="Google" id="ProtNLM"/>
    </source>
</evidence>
<organism evidence="1 2">
    <name type="scientific">Aduncisulcus paluster</name>
    <dbReference type="NCBI Taxonomy" id="2918883"/>
    <lineage>
        <taxon>Eukaryota</taxon>
        <taxon>Metamonada</taxon>
        <taxon>Carpediemonas-like organisms</taxon>
        <taxon>Aduncisulcus</taxon>
    </lineage>
</organism>
<evidence type="ECO:0000313" key="1">
    <source>
        <dbReference type="EMBL" id="GKT17825.1"/>
    </source>
</evidence>
<gene>
    <name evidence="1" type="ORF">ADUPG1_004225</name>
</gene>
<reference evidence="1" key="1">
    <citation type="submission" date="2022-03" db="EMBL/GenBank/DDBJ databases">
        <title>Draft genome sequence of Aduncisulcus paluster, a free-living microaerophilic Fornicata.</title>
        <authorList>
            <person name="Yuyama I."/>
            <person name="Kume K."/>
            <person name="Tamura T."/>
            <person name="Inagaki Y."/>
            <person name="Hashimoto T."/>
        </authorList>
    </citation>
    <scope>NUCLEOTIDE SEQUENCE</scope>
    <source>
        <strain evidence="1">NY0171</strain>
    </source>
</reference>
<name>A0ABQ5JZ16_9EUKA</name>
<feature type="non-terminal residue" evidence="1">
    <location>
        <position position="1"/>
    </location>
</feature>
<dbReference type="Proteomes" id="UP001057375">
    <property type="component" value="Unassembled WGS sequence"/>
</dbReference>